<gene>
    <name evidence="2" type="ORF">E2L08_16445</name>
</gene>
<dbReference type="EMBL" id="SNAA01000032">
    <property type="protein sequence ID" value="TDL74163.1"/>
    <property type="molecule type" value="Genomic_DNA"/>
</dbReference>
<dbReference type="InterPro" id="IPR002716">
    <property type="entry name" value="PIN_dom"/>
</dbReference>
<dbReference type="RefSeq" id="WP_133398178.1">
    <property type="nucleotide sequence ID" value="NZ_SNAA01000032.1"/>
</dbReference>
<evidence type="ECO:0000313" key="2">
    <source>
        <dbReference type="EMBL" id="TDL74163.1"/>
    </source>
</evidence>
<dbReference type="PANTHER" id="PTHR34610:SF3">
    <property type="entry name" value="SSL7007 PROTEIN"/>
    <property type="match status" value="1"/>
</dbReference>
<evidence type="ECO:0000313" key="3">
    <source>
        <dbReference type="Proteomes" id="UP000295701"/>
    </source>
</evidence>
<protein>
    <submittedName>
        <fullName evidence="2">Putative toxin-antitoxin system toxin component, PIN family</fullName>
    </submittedName>
</protein>
<keyword evidence="3" id="KW-1185">Reference proteome</keyword>
<dbReference type="NCBIfam" id="TIGR00305">
    <property type="entry name" value="putative toxin-antitoxin system toxin component, PIN family"/>
    <property type="match status" value="1"/>
</dbReference>
<dbReference type="Proteomes" id="UP000295701">
    <property type="component" value="Unassembled WGS sequence"/>
</dbReference>
<name>A0A4R6A0R2_9RHOB</name>
<dbReference type="AlphaFoldDB" id="A0A4R6A0R2"/>
<dbReference type="OrthoDB" id="5243920at2"/>
<dbReference type="InterPro" id="IPR029060">
    <property type="entry name" value="PIN-like_dom_sf"/>
</dbReference>
<organism evidence="2 3">
    <name type="scientific">Palleronia sediminis</name>
    <dbReference type="NCBI Taxonomy" id="2547833"/>
    <lineage>
        <taxon>Bacteria</taxon>
        <taxon>Pseudomonadati</taxon>
        <taxon>Pseudomonadota</taxon>
        <taxon>Alphaproteobacteria</taxon>
        <taxon>Rhodobacterales</taxon>
        <taxon>Roseobacteraceae</taxon>
        <taxon>Palleronia</taxon>
    </lineage>
</organism>
<dbReference type="PANTHER" id="PTHR34610">
    <property type="entry name" value="SSL7007 PROTEIN"/>
    <property type="match status" value="1"/>
</dbReference>
<sequence length="143" mass="15810">MRVVLDTNIVVAALLSGGGASRRILRLCLERKVTPLIGAALFAEYEDVLGRSDLFARCALDAAERDVLFDALMSVSTWTPVYYLWRPNLPDPGDDHLVELAVAGGADWIVTTNLRDLWRGELRFNNVTTGTAGDFLNAWETRS</sequence>
<dbReference type="Pfam" id="PF13470">
    <property type="entry name" value="PIN_3"/>
    <property type="match status" value="1"/>
</dbReference>
<proteinExistence type="predicted"/>
<comment type="caution">
    <text evidence="2">The sequence shown here is derived from an EMBL/GenBank/DDBJ whole genome shotgun (WGS) entry which is preliminary data.</text>
</comment>
<dbReference type="SUPFAM" id="SSF88723">
    <property type="entry name" value="PIN domain-like"/>
    <property type="match status" value="1"/>
</dbReference>
<feature type="domain" description="PIN" evidence="1">
    <location>
        <begin position="2"/>
        <end position="114"/>
    </location>
</feature>
<reference evidence="2 3" key="1">
    <citation type="submission" date="2019-03" db="EMBL/GenBank/DDBJ databases">
        <title>Primorskyibacter sp. SS33 isolated from sediments.</title>
        <authorList>
            <person name="Xunke S."/>
        </authorList>
    </citation>
    <scope>NUCLEOTIDE SEQUENCE [LARGE SCALE GENOMIC DNA]</scope>
    <source>
        <strain evidence="2 3">SS33</strain>
    </source>
</reference>
<evidence type="ECO:0000259" key="1">
    <source>
        <dbReference type="Pfam" id="PF13470"/>
    </source>
</evidence>
<accession>A0A4R6A0R2</accession>
<dbReference type="InterPro" id="IPR002850">
    <property type="entry name" value="PIN_toxin-like"/>
</dbReference>